<comment type="similarity">
    <text evidence="1">Belongs to the LDH2/MDH2 oxidoreductase family.</text>
</comment>
<dbReference type="InterPro" id="IPR036111">
    <property type="entry name" value="Mal/L-sulfo/L-lacto_DH-like_sf"/>
</dbReference>
<keyword evidence="2" id="KW-0560">Oxidoreductase</keyword>
<gene>
    <name evidence="3" type="ORF">GCM10007304_43220</name>
</gene>
<proteinExistence type="inferred from homology"/>
<dbReference type="Proteomes" id="UP000654257">
    <property type="component" value="Unassembled WGS sequence"/>
</dbReference>
<dbReference type="EMBL" id="BMCU01000005">
    <property type="protein sequence ID" value="GGG24702.1"/>
    <property type="molecule type" value="Genomic_DNA"/>
</dbReference>
<reference evidence="3" key="2">
    <citation type="submission" date="2020-09" db="EMBL/GenBank/DDBJ databases">
        <authorList>
            <person name="Sun Q."/>
            <person name="Sedlacek I."/>
        </authorList>
    </citation>
    <scope>NUCLEOTIDE SEQUENCE</scope>
    <source>
        <strain evidence="3">CCM 7905</strain>
    </source>
</reference>
<comment type="caution">
    <text evidence="3">The sequence shown here is derived from an EMBL/GenBank/DDBJ whole genome shotgun (WGS) entry which is preliminary data.</text>
</comment>
<keyword evidence="4" id="KW-1185">Reference proteome</keyword>
<evidence type="ECO:0000313" key="4">
    <source>
        <dbReference type="Proteomes" id="UP000654257"/>
    </source>
</evidence>
<protein>
    <submittedName>
        <fullName evidence="3">Lactate dehydrogenase</fullName>
    </submittedName>
</protein>
<evidence type="ECO:0000313" key="3">
    <source>
        <dbReference type="EMBL" id="GGG24702.1"/>
    </source>
</evidence>
<accession>A0A917G5Y5</accession>
<dbReference type="InterPro" id="IPR043144">
    <property type="entry name" value="Mal/L-sulf/L-lact_DH-like_ah"/>
</dbReference>
<dbReference type="GO" id="GO:0016491">
    <property type="term" value="F:oxidoreductase activity"/>
    <property type="evidence" value="ECO:0007669"/>
    <property type="project" value="UniProtKB-KW"/>
</dbReference>
<dbReference type="Gene3D" id="3.30.1370.60">
    <property type="entry name" value="Hypothetical oxidoreductase yiak, domain 2"/>
    <property type="match status" value="1"/>
</dbReference>
<dbReference type="SUPFAM" id="SSF89733">
    <property type="entry name" value="L-sulfolactate dehydrogenase-like"/>
    <property type="match status" value="1"/>
</dbReference>
<dbReference type="Pfam" id="PF02615">
    <property type="entry name" value="Ldh_2"/>
    <property type="match status" value="1"/>
</dbReference>
<dbReference type="InterPro" id="IPR043143">
    <property type="entry name" value="Mal/L-sulf/L-lact_DH-like_NADP"/>
</dbReference>
<dbReference type="PANTHER" id="PTHR11091">
    <property type="entry name" value="OXIDOREDUCTASE-RELATED"/>
    <property type="match status" value="1"/>
</dbReference>
<dbReference type="Gene3D" id="1.10.1530.10">
    <property type="match status" value="1"/>
</dbReference>
<dbReference type="PANTHER" id="PTHR11091:SF0">
    <property type="entry name" value="MALATE DEHYDROGENASE"/>
    <property type="match status" value="1"/>
</dbReference>
<dbReference type="AlphaFoldDB" id="A0A917G5Y5"/>
<dbReference type="RefSeq" id="WP_188546968.1">
    <property type="nucleotide sequence ID" value="NZ_BMCU01000005.1"/>
</dbReference>
<organism evidence="3 4">
    <name type="scientific">Rhodococcoides trifolii</name>
    <dbReference type="NCBI Taxonomy" id="908250"/>
    <lineage>
        <taxon>Bacteria</taxon>
        <taxon>Bacillati</taxon>
        <taxon>Actinomycetota</taxon>
        <taxon>Actinomycetes</taxon>
        <taxon>Mycobacteriales</taxon>
        <taxon>Nocardiaceae</taxon>
        <taxon>Rhodococcoides</taxon>
    </lineage>
</organism>
<name>A0A917G5Y5_9NOCA</name>
<evidence type="ECO:0000256" key="2">
    <source>
        <dbReference type="ARBA" id="ARBA00023002"/>
    </source>
</evidence>
<reference evidence="3" key="1">
    <citation type="journal article" date="2014" name="Int. J. Syst. Evol. Microbiol.">
        <title>Complete genome sequence of Corynebacterium casei LMG S-19264T (=DSM 44701T), isolated from a smear-ripened cheese.</title>
        <authorList>
            <consortium name="US DOE Joint Genome Institute (JGI-PGF)"/>
            <person name="Walter F."/>
            <person name="Albersmeier A."/>
            <person name="Kalinowski J."/>
            <person name="Ruckert C."/>
        </authorList>
    </citation>
    <scope>NUCLEOTIDE SEQUENCE</scope>
    <source>
        <strain evidence="3">CCM 7905</strain>
    </source>
</reference>
<sequence length="351" mass="37111">MTDVTRIKPDVLVEFATAALQTYDVPEADARLVADSLVQADLWGHQSHGMLRLPWYIARLRTGAMTAVTAPETISDAGALQIIDGRNGIGQVLTELARTTAIERARTFGIGMVGVRNSNHFGTAMYYTRRAALDGCASILTTNASPAMAPWGGREKRLGTNPWSIGAPAPTPGGAVVVDIANTAVARGKIYLARNRNQDIPDTWAMDTDGRITTDASDAIDGVILPMAGHKGYAITFMMDILSGALTGSRTGTGVKGPYVADQPSGAGHMFIAIDVRSADPSDQFLGAVQGLIDEVHSTPLAQGNDRIYYPGEVEDVAAERNLADGGVILADRTLDDLNTLASESGTTLPF</sequence>
<dbReference type="InterPro" id="IPR003767">
    <property type="entry name" value="Malate/L-lactate_DH-like"/>
</dbReference>
<evidence type="ECO:0000256" key="1">
    <source>
        <dbReference type="ARBA" id="ARBA00006056"/>
    </source>
</evidence>